<evidence type="ECO:0000313" key="2">
    <source>
        <dbReference type="EMBL" id="ORY72887.1"/>
    </source>
</evidence>
<feature type="compositionally biased region" description="Polar residues" evidence="1">
    <location>
        <begin position="26"/>
        <end position="36"/>
    </location>
</feature>
<dbReference type="InParanoid" id="A0A1Y2EMW9"/>
<feature type="region of interest" description="Disordered" evidence="1">
    <location>
        <begin position="109"/>
        <end position="170"/>
    </location>
</feature>
<proteinExistence type="predicted"/>
<dbReference type="EMBL" id="MCGR01000049">
    <property type="protein sequence ID" value="ORY72887.1"/>
    <property type="molecule type" value="Genomic_DNA"/>
</dbReference>
<reference evidence="2 3" key="1">
    <citation type="submission" date="2016-07" db="EMBL/GenBank/DDBJ databases">
        <title>Pervasive Adenine N6-methylation of Active Genes in Fungi.</title>
        <authorList>
            <consortium name="DOE Joint Genome Institute"/>
            <person name="Mondo S.J."/>
            <person name="Dannebaum R.O."/>
            <person name="Kuo R.C."/>
            <person name="Labutti K."/>
            <person name="Haridas S."/>
            <person name="Kuo A."/>
            <person name="Salamov A."/>
            <person name="Ahrendt S.R."/>
            <person name="Lipzen A."/>
            <person name="Sullivan W."/>
            <person name="Andreopoulos W.B."/>
            <person name="Clum A."/>
            <person name="Lindquist E."/>
            <person name="Daum C."/>
            <person name="Ramamoorthy G.K."/>
            <person name="Gryganskyi A."/>
            <person name="Culley D."/>
            <person name="Magnuson J.K."/>
            <person name="James T.Y."/>
            <person name="O'Malley M.A."/>
            <person name="Stajich J.E."/>
            <person name="Spatafora J.W."/>
            <person name="Visel A."/>
            <person name="Grigoriev I.V."/>
        </authorList>
    </citation>
    <scope>NUCLEOTIDE SEQUENCE [LARGE SCALE GENOMIC DNA]</scope>
    <source>
        <strain evidence="2 3">62-1032</strain>
    </source>
</reference>
<organism evidence="2 3">
    <name type="scientific">Leucosporidium creatinivorum</name>
    <dbReference type="NCBI Taxonomy" id="106004"/>
    <lineage>
        <taxon>Eukaryota</taxon>
        <taxon>Fungi</taxon>
        <taxon>Dikarya</taxon>
        <taxon>Basidiomycota</taxon>
        <taxon>Pucciniomycotina</taxon>
        <taxon>Microbotryomycetes</taxon>
        <taxon>Leucosporidiales</taxon>
        <taxon>Leucosporidium</taxon>
    </lineage>
</organism>
<gene>
    <name evidence="2" type="ORF">BCR35DRAFT_307402</name>
</gene>
<feature type="compositionally biased region" description="Basic and acidic residues" evidence="1">
    <location>
        <begin position="149"/>
        <end position="162"/>
    </location>
</feature>
<feature type="region of interest" description="Disordered" evidence="1">
    <location>
        <begin position="1"/>
        <end position="37"/>
    </location>
</feature>
<sequence length="170" mass="18798">MTSPPSHTHPLLAGHAPSVKIAGQRRASTGASSSKSPPKVNAYVFPLLWYRRSAREGAGSERADPHFGFASHLSLVSSRLAPRSFAAWSPTRSTLSTYIYIFHIIDPSQPPPLPTPPTRTPTANTHTVNPKRRTTPRRGSKPLLPPNIRMRERREREREGRGTRGLLSLV</sequence>
<name>A0A1Y2EMW9_9BASI</name>
<feature type="compositionally biased region" description="Pro residues" evidence="1">
    <location>
        <begin position="109"/>
        <end position="119"/>
    </location>
</feature>
<evidence type="ECO:0000313" key="3">
    <source>
        <dbReference type="Proteomes" id="UP000193467"/>
    </source>
</evidence>
<protein>
    <submittedName>
        <fullName evidence="2">Uncharacterized protein</fullName>
    </submittedName>
</protein>
<dbReference type="AlphaFoldDB" id="A0A1Y2EMW9"/>
<evidence type="ECO:0000256" key="1">
    <source>
        <dbReference type="SAM" id="MobiDB-lite"/>
    </source>
</evidence>
<dbReference type="Proteomes" id="UP000193467">
    <property type="component" value="Unassembled WGS sequence"/>
</dbReference>
<feature type="compositionally biased region" description="Basic residues" evidence="1">
    <location>
        <begin position="129"/>
        <end position="140"/>
    </location>
</feature>
<comment type="caution">
    <text evidence="2">The sequence shown here is derived from an EMBL/GenBank/DDBJ whole genome shotgun (WGS) entry which is preliminary data.</text>
</comment>
<accession>A0A1Y2EMW9</accession>
<keyword evidence="3" id="KW-1185">Reference proteome</keyword>